<keyword evidence="4" id="KW-0804">Transcription</keyword>
<dbReference type="PANTHER" id="PTHR43133:SF46">
    <property type="entry name" value="RNA POLYMERASE SIGMA-70 FACTOR ECF SUBFAMILY"/>
    <property type="match status" value="1"/>
</dbReference>
<dbReference type="InterPro" id="IPR007627">
    <property type="entry name" value="RNA_pol_sigma70_r2"/>
</dbReference>
<evidence type="ECO:0000256" key="1">
    <source>
        <dbReference type="ARBA" id="ARBA00010641"/>
    </source>
</evidence>
<comment type="similarity">
    <text evidence="1">Belongs to the sigma-70 factor family. ECF subfamily.</text>
</comment>
<dbReference type="Gene3D" id="1.10.1740.10">
    <property type="match status" value="1"/>
</dbReference>
<keyword evidence="3" id="KW-0731">Sigma factor</keyword>
<reference evidence="6 7" key="1">
    <citation type="submission" date="2024-03" db="EMBL/GenBank/DDBJ databases">
        <title>Human intestinal bacterial collection.</title>
        <authorList>
            <person name="Pauvert C."/>
            <person name="Hitch T.C.A."/>
            <person name="Clavel T."/>
        </authorList>
    </citation>
    <scope>NUCLEOTIDE SEQUENCE [LARGE SCALE GENOMIC DNA]</scope>
    <source>
        <strain evidence="6 7">CLA-AP-H18</strain>
    </source>
</reference>
<name>A0ABV1HX58_9FIRM</name>
<evidence type="ECO:0000256" key="4">
    <source>
        <dbReference type="ARBA" id="ARBA00023163"/>
    </source>
</evidence>
<evidence type="ECO:0000256" key="3">
    <source>
        <dbReference type="ARBA" id="ARBA00023082"/>
    </source>
</evidence>
<dbReference type="RefSeq" id="WP_211148248.1">
    <property type="nucleotide sequence ID" value="NZ_JBBMEY010000061.1"/>
</dbReference>
<evidence type="ECO:0000313" key="7">
    <source>
        <dbReference type="Proteomes" id="UP001478133"/>
    </source>
</evidence>
<gene>
    <name evidence="6" type="ORF">ABFO16_09160</name>
</gene>
<dbReference type="InterPro" id="IPR013325">
    <property type="entry name" value="RNA_pol_sigma_r2"/>
</dbReference>
<keyword evidence="2" id="KW-0805">Transcription regulation</keyword>
<keyword evidence="7" id="KW-1185">Reference proteome</keyword>
<dbReference type="Pfam" id="PF04542">
    <property type="entry name" value="Sigma70_r2"/>
    <property type="match status" value="1"/>
</dbReference>
<comment type="caution">
    <text evidence="6">The sequence shown here is derived from an EMBL/GenBank/DDBJ whole genome shotgun (WGS) entry which is preliminary data.</text>
</comment>
<organism evidence="6 7">
    <name type="scientific">Ruminococcoides intestinihominis</name>
    <dbReference type="NCBI Taxonomy" id="3133161"/>
    <lineage>
        <taxon>Bacteria</taxon>
        <taxon>Bacillati</taxon>
        <taxon>Bacillota</taxon>
        <taxon>Clostridia</taxon>
        <taxon>Eubacteriales</taxon>
        <taxon>Oscillospiraceae</taxon>
        <taxon>Ruminococcoides</taxon>
    </lineage>
</organism>
<dbReference type="InterPro" id="IPR013324">
    <property type="entry name" value="RNA_pol_sigma_r3/r4-like"/>
</dbReference>
<evidence type="ECO:0000313" key="6">
    <source>
        <dbReference type="EMBL" id="MEQ2566402.1"/>
    </source>
</evidence>
<dbReference type="NCBIfam" id="TIGR02937">
    <property type="entry name" value="sigma70-ECF"/>
    <property type="match status" value="1"/>
</dbReference>
<accession>A0ABV1HX58</accession>
<dbReference type="InterPro" id="IPR014284">
    <property type="entry name" value="RNA_pol_sigma-70_dom"/>
</dbReference>
<evidence type="ECO:0000256" key="2">
    <source>
        <dbReference type="ARBA" id="ARBA00023015"/>
    </source>
</evidence>
<proteinExistence type="inferred from homology"/>
<dbReference type="InterPro" id="IPR036388">
    <property type="entry name" value="WH-like_DNA-bd_sf"/>
</dbReference>
<dbReference type="Gene3D" id="1.10.10.10">
    <property type="entry name" value="Winged helix-like DNA-binding domain superfamily/Winged helix DNA-binding domain"/>
    <property type="match status" value="1"/>
</dbReference>
<dbReference type="PANTHER" id="PTHR43133">
    <property type="entry name" value="RNA POLYMERASE ECF-TYPE SIGMA FACTO"/>
    <property type="match status" value="1"/>
</dbReference>
<feature type="domain" description="RNA polymerase sigma-70 region 2" evidence="5">
    <location>
        <begin position="6"/>
        <end position="73"/>
    </location>
</feature>
<dbReference type="EMBL" id="JBBMFI010000054">
    <property type="protein sequence ID" value="MEQ2566402.1"/>
    <property type="molecule type" value="Genomic_DNA"/>
</dbReference>
<evidence type="ECO:0000259" key="5">
    <source>
        <dbReference type="Pfam" id="PF04542"/>
    </source>
</evidence>
<dbReference type="Proteomes" id="UP001478133">
    <property type="component" value="Unassembled WGS sequence"/>
</dbReference>
<dbReference type="InterPro" id="IPR039425">
    <property type="entry name" value="RNA_pol_sigma-70-like"/>
</dbReference>
<dbReference type="SUPFAM" id="SSF88946">
    <property type="entry name" value="Sigma2 domain of RNA polymerase sigma factors"/>
    <property type="match status" value="1"/>
</dbReference>
<sequence length="157" mass="18995">MSFEKIYKENYKLVYGYLLKLCKNSSLAEELTAETFYKALEYYENYQHKGYTSTWLCEIAKNLYYKHYNKRKRNINLENENIVDDYDFESKLTDKEMAIQIHKHLHTLKEPYKEVFVLRIFAELSFAEIGTIFSKSEVWARVTFYRGKNMLIKEMEV</sequence>
<dbReference type="SUPFAM" id="SSF88659">
    <property type="entry name" value="Sigma3 and sigma4 domains of RNA polymerase sigma factors"/>
    <property type="match status" value="1"/>
</dbReference>
<protein>
    <submittedName>
        <fullName evidence="6">Sigma-70 family RNA polymerase sigma factor</fullName>
    </submittedName>
</protein>